<dbReference type="EMBL" id="WHWB01032180">
    <property type="protein sequence ID" value="KAJ7426625.1"/>
    <property type="molecule type" value="Genomic_DNA"/>
</dbReference>
<protein>
    <submittedName>
        <fullName evidence="1">Uncharacterized protein</fullName>
    </submittedName>
</protein>
<dbReference type="PANTHER" id="PTHR33332">
    <property type="entry name" value="REVERSE TRANSCRIPTASE DOMAIN-CONTAINING PROTEIN"/>
    <property type="match status" value="1"/>
</dbReference>
<sequence length="84" mass="9717">MHQYRLGVDLLESSSTEKVLVDNKLSMSHQCALVAKKTNGTLESIRESSFKMLLEVILPLYSALVRIHLECCVHFWTCQYQRDM</sequence>
<dbReference type="Proteomes" id="UP001145742">
    <property type="component" value="Unassembled WGS sequence"/>
</dbReference>
<organism evidence="1 2">
    <name type="scientific">Willisornis vidua</name>
    <name type="common">Xingu scale-backed antbird</name>
    <dbReference type="NCBI Taxonomy" id="1566151"/>
    <lineage>
        <taxon>Eukaryota</taxon>
        <taxon>Metazoa</taxon>
        <taxon>Chordata</taxon>
        <taxon>Craniata</taxon>
        <taxon>Vertebrata</taxon>
        <taxon>Euteleostomi</taxon>
        <taxon>Archelosauria</taxon>
        <taxon>Archosauria</taxon>
        <taxon>Dinosauria</taxon>
        <taxon>Saurischia</taxon>
        <taxon>Theropoda</taxon>
        <taxon>Coelurosauria</taxon>
        <taxon>Aves</taxon>
        <taxon>Neognathae</taxon>
        <taxon>Neoaves</taxon>
        <taxon>Telluraves</taxon>
        <taxon>Australaves</taxon>
        <taxon>Passeriformes</taxon>
        <taxon>Thamnophilidae</taxon>
        <taxon>Willisornis</taxon>
    </lineage>
</organism>
<accession>A0ABQ9DQL0</accession>
<reference evidence="1" key="1">
    <citation type="submission" date="2019-10" db="EMBL/GenBank/DDBJ databases">
        <authorList>
            <person name="Soares A.E.R."/>
            <person name="Aleixo A."/>
            <person name="Schneider P."/>
            <person name="Miyaki C.Y."/>
            <person name="Schneider M.P."/>
            <person name="Mello C."/>
            <person name="Vasconcelos A.T.R."/>
        </authorList>
    </citation>
    <scope>NUCLEOTIDE SEQUENCE</scope>
    <source>
        <tissue evidence="1">Muscle</tissue>
    </source>
</reference>
<comment type="caution">
    <text evidence="1">The sequence shown here is derived from an EMBL/GenBank/DDBJ whole genome shotgun (WGS) entry which is preliminary data.</text>
</comment>
<gene>
    <name evidence="1" type="ORF">WISP_14208</name>
</gene>
<proteinExistence type="predicted"/>
<evidence type="ECO:0000313" key="2">
    <source>
        <dbReference type="Proteomes" id="UP001145742"/>
    </source>
</evidence>
<evidence type="ECO:0000313" key="1">
    <source>
        <dbReference type="EMBL" id="KAJ7426625.1"/>
    </source>
</evidence>
<name>A0ABQ9DQL0_9PASS</name>
<keyword evidence="2" id="KW-1185">Reference proteome</keyword>